<sequence>MLLASLKNYPNFGTCADLGHWPKSGVNPGDFLKKLKSHILGIHLEDIAAYNYPRLKGVPIGTGVLNFLAIFQELKGRVLLNDRFFNNSPTYAVAYCAIYRYK</sequence>
<protein>
    <recommendedName>
        <fullName evidence="3">Xylose isomerase-like TIM barrel domain-containing protein</fullName>
    </recommendedName>
</protein>
<accession>A0A2K8ZAN2</accession>
<name>A0A2K8ZAN2_9BACT</name>
<dbReference type="AlphaFoldDB" id="A0A2K8ZAN2"/>
<evidence type="ECO:0000313" key="1">
    <source>
        <dbReference type="EMBL" id="AUD06936.1"/>
    </source>
</evidence>
<evidence type="ECO:0000313" key="2">
    <source>
        <dbReference type="Proteomes" id="UP000232883"/>
    </source>
</evidence>
<dbReference type="Proteomes" id="UP000232883">
    <property type="component" value="Chromosome"/>
</dbReference>
<keyword evidence="2" id="KW-1185">Reference proteome</keyword>
<proteinExistence type="predicted"/>
<reference evidence="1 2" key="1">
    <citation type="submission" date="2017-11" db="EMBL/GenBank/DDBJ databases">
        <title>Taxonomic description and genome sequences of Spirosoma HA7 sp. nov., isolated from pollen microhabitat of Corylus avellana.</title>
        <authorList>
            <person name="Ambika Manirajan B."/>
            <person name="Suarez C."/>
            <person name="Ratering S."/>
            <person name="Geissler-Plaum R."/>
            <person name="Cardinale M."/>
            <person name="Sylvia S."/>
        </authorList>
    </citation>
    <scope>NUCLEOTIDE SEQUENCE [LARGE SCALE GENOMIC DNA]</scope>
    <source>
        <strain evidence="1 2">HA7</strain>
    </source>
</reference>
<evidence type="ECO:0008006" key="3">
    <source>
        <dbReference type="Google" id="ProtNLM"/>
    </source>
</evidence>
<dbReference type="EMBL" id="CP025096">
    <property type="protein sequence ID" value="AUD06936.1"/>
    <property type="molecule type" value="Genomic_DNA"/>
</dbReference>
<dbReference type="Gene3D" id="3.20.20.150">
    <property type="entry name" value="Divalent-metal-dependent TIM barrel enzymes"/>
    <property type="match status" value="1"/>
</dbReference>
<dbReference type="SUPFAM" id="SSF51658">
    <property type="entry name" value="Xylose isomerase-like"/>
    <property type="match status" value="1"/>
</dbReference>
<dbReference type="KEGG" id="spir:CWM47_36915"/>
<dbReference type="InterPro" id="IPR036237">
    <property type="entry name" value="Xyl_isomerase-like_sf"/>
</dbReference>
<organism evidence="1 2">
    <name type="scientific">Spirosoma pollinicola</name>
    <dbReference type="NCBI Taxonomy" id="2057025"/>
    <lineage>
        <taxon>Bacteria</taxon>
        <taxon>Pseudomonadati</taxon>
        <taxon>Bacteroidota</taxon>
        <taxon>Cytophagia</taxon>
        <taxon>Cytophagales</taxon>
        <taxon>Cytophagaceae</taxon>
        <taxon>Spirosoma</taxon>
    </lineage>
</organism>
<gene>
    <name evidence="1" type="ORF">CWM47_36915</name>
</gene>